<evidence type="ECO:0000313" key="6">
    <source>
        <dbReference type="EMBL" id="KPJ10281.1"/>
    </source>
</evidence>
<dbReference type="InParanoid" id="A0A194R359"/>
<dbReference type="GO" id="GO:0046872">
    <property type="term" value="F:metal ion binding"/>
    <property type="evidence" value="ECO:0007669"/>
    <property type="project" value="UniProtKB-KW"/>
</dbReference>
<dbReference type="InterPro" id="IPR002073">
    <property type="entry name" value="PDEase_catalytic_dom"/>
</dbReference>
<dbReference type="InterPro" id="IPR023088">
    <property type="entry name" value="PDEase"/>
</dbReference>
<keyword evidence="7" id="KW-1185">Reference proteome</keyword>
<accession>A0A194R359</accession>
<dbReference type="InterPro" id="IPR023174">
    <property type="entry name" value="PDEase_CS"/>
</dbReference>
<keyword evidence="2" id="KW-0378">Hydrolase</keyword>
<protein>
    <submittedName>
        <fullName evidence="6">High affinity cAMP-specific 3',5'-cyclic phosphodiesterase 7A</fullName>
    </submittedName>
</protein>
<dbReference type="PRINTS" id="PR00387">
    <property type="entry name" value="PDIESTERASE1"/>
</dbReference>
<evidence type="ECO:0000256" key="3">
    <source>
        <dbReference type="PIRSR" id="PIRSR623088-1"/>
    </source>
</evidence>
<name>A0A194R359_PAPMA</name>
<gene>
    <name evidence="6" type="ORF">RR48_08941</name>
</gene>
<evidence type="ECO:0000259" key="5">
    <source>
        <dbReference type="PROSITE" id="PS51845"/>
    </source>
</evidence>
<dbReference type="STRING" id="76193.A0A194R359"/>
<dbReference type="GO" id="GO:0007165">
    <property type="term" value="P:signal transduction"/>
    <property type="evidence" value="ECO:0007669"/>
    <property type="project" value="InterPro"/>
</dbReference>
<feature type="active site" description="Proton donor" evidence="3">
    <location>
        <position position="78"/>
    </location>
</feature>
<dbReference type="EMBL" id="KQ460953">
    <property type="protein sequence ID" value="KPJ10281.1"/>
    <property type="molecule type" value="Genomic_DNA"/>
</dbReference>
<organism evidence="6 7">
    <name type="scientific">Papilio machaon</name>
    <name type="common">Old World swallowtail butterfly</name>
    <dbReference type="NCBI Taxonomy" id="76193"/>
    <lineage>
        <taxon>Eukaryota</taxon>
        <taxon>Metazoa</taxon>
        <taxon>Ecdysozoa</taxon>
        <taxon>Arthropoda</taxon>
        <taxon>Hexapoda</taxon>
        <taxon>Insecta</taxon>
        <taxon>Pterygota</taxon>
        <taxon>Neoptera</taxon>
        <taxon>Endopterygota</taxon>
        <taxon>Lepidoptera</taxon>
        <taxon>Glossata</taxon>
        <taxon>Ditrysia</taxon>
        <taxon>Papilionoidea</taxon>
        <taxon>Papilionidae</taxon>
        <taxon>Papilioninae</taxon>
        <taxon>Papilio</taxon>
    </lineage>
</organism>
<feature type="domain" description="PDEase" evidence="5">
    <location>
        <begin position="1"/>
        <end position="234"/>
    </location>
</feature>
<reference evidence="6 7" key="1">
    <citation type="journal article" date="2015" name="Nat. Commun.">
        <title>Outbred genome sequencing and CRISPR/Cas9 gene editing in butterflies.</title>
        <authorList>
            <person name="Li X."/>
            <person name="Fan D."/>
            <person name="Zhang W."/>
            <person name="Liu G."/>
            <person name="Zhang L."/>
            <person name="Zhao L."/>
            <person name="Fang X."/>
            <person name="Chen L."/>
            <person name="Dong Y."/>
            <person name="Chen Y."/>
            <person name="Ding Y."/>
            <person name="Zhao R."/>
            <person name="Feng M."/>
            <person name="Zhu Y."/>
            <person name="Feng Y."/>
            <person name="Jiang X."/>
            <person name="Zhu D."/>
            <person name="Xiang H."/>
            <person name="Feng X."/>
            <person name="Li S."/>
            <person name="Wang J."/>
            <person name="Zhang G."/>
            <person name="Kronforst M.R."/>
            <person name="Wang W."/>
        </authorList>
    </citation>
    <scope>NUCLEOTIDE SEQUENCE [LARGE SCALE GENOMIC DNA]</scope>
    <source>
        <strain evidence="6">Ya'a_city_454_Pm</strain>
        <tissue evidence="6">Whole body</tissue>
    </source>
</reference>
<proteinExistence type="predicted"/>
<evidence type="ECO:0000256" key="2">
    <source>
        <dbReference type="ARBA" id="ARBA00022801"/>
    </source>
</evidence>
<keyword evidence="1 4" id="KW-0479">Metal-binding</keyword>
<feature type="binding site" evidence="4">
    <location>
        <position position="119"/>
    </location>
    <ligand>
        <name>Zn(2+)</name>
        <dbReference type="ChEBI" id="CHEBI:29105"/>
        <label>2</label>
    </ligand>
</feature>
<feature type="binding site" evidence="4">
    <location>
        <position position="118"/>
    </location>
    <ligand>
        <name>Zn(2+)</name>
        <dbReference type="ChEBI" id="CHEBI:29105"/>
        <label>1</label>
    </ligand>
</feature>
<feature type="binding site" evidence="4">
    <location>
        <position position="82"/>
    </location>
    <ligand>
        <name>Zn(2+)</name>
        <dbReference type="ChEBI" id="CHEBI:29105"/>
        <label>1</label>
    </ligand>
</feature>
<dbReference type="Proteomes" id="UP000053240">
    <property type="component" value="Unassembled WGS sequence"/>
</dbReference>
<dbReference type="GO" id="GO:0004114">
    <property type="term" value="F:3',5'-cyclic-nucleotide phosphodiesterase activity"/>
    <property type="evidence" value="ECO:0007669"/>
    <property type="project" value="InterPro"/>
</dbReference>
<evidence type="ECO:0000256" key="1">
    <source>
        <dbReference type="ARBA" id="ARBA00022723"/>
    </source>
</evidence>
<dbReference type="PROSITE" id="PS51845">
    <property type="entry name" value="PDEASE_I_2"/>
    <property type="match status" value="1"/>
</dbReference>
<dbReference type="PANTHER" id="PTHR11347">
    <property type="entry name" value="CYCLIC NUCLEOTIDE PHOSPHODIESTERASE"/>
    <property type="match status" value="1"/>
</dbReference>
<sequence length="234" mass="26704">MDRLESGLDICVCADDDVCLNRTVYAIKTETEGRCLPELCVHLFHEYGLISHYRLDAATLWKLFSLIEEGYHSSNPYHNAVHAADVTQAMHCFLQQEQILPFMEPQELLACLLAAIAHDLDHPGVNQTFLIATSNYLAKLYNNTSVLENHHWRSATSCLIESGVMESLRDIWSSLQDQISALILATDITRQQEYLSHFKLQDFQHNVLVERDAKLFMYAIKQAMALDVSNVIDY</sequence>
<dbReference type="Pfam" id="PF00233">
    <property type="entry name" value="PDEase_I"/>
    <property type="match status" value="1"/>
</dbReference>
<evidence type="ECO:0000313" key="7">
    <source>
        <dbReference type="Proteomes" id="UP000053240"/>
    </source>
</evidence>
<feature type="binding site" evidence="4">
    <location>
        <position position="119"/>
    </location>
    <ligand>
        <name>Zn(2+)</name>
        <dbReference type="ChEBI" id="CHEBI:29105"/>
        <label>1</label>
    </ligand>
</feature>
<evidence type="ECO:0000256" key="4">
    <source>
        <dbReference type="PIRSR" id="PIRSR623088-3"/>
    </source>
</evidence>
<dbReference type="InterPro" id="IPR036971">
    <property type="entry name" value="PDEase_catalytic_dom_sf"/>
</dbReference>
<dbReference type="AlphaFoldDB" id="A0A194R359"/>
<dbReference type="PROSITE" id="PS00126">
    <property type="entry name" value="PDEASE_I_1"/>
    <property type="match status" value="1"/>
</dbReference>
<dbReference type="SUPFAM" id="SSF109604">
    <property type="entry name" value="HD-domain/PDEase-like"/>
    <property type="match status" value="1"/>
</dbReference>
<dbReference type="Gene3D" id="1.10.1300.10">
    <property type="entry name" value="3'5'-cyclic nucleotide phosphodiesterase, catalytic domain"/>
    <property type="match status" value="1"/>
</dbReference>